<accession>A0ABP7ZKL0</accession>
<evidence type="ECO:0000259" key="1">
    <source>
        <dbReference type="Pfam" id="PF01636"/>
    </source>
</evidence>
<name>A0ABP7ZKL0_9MICO</name>
<feature type="domain" description="Aminoglycoside phosphotransferase" evidence="1">
    <location>
        <begin position="124"/>
        <end position="195"/>
    </location>
</feature>
<dbReference type="InterPro" id="IPR002575">
    <property type="entry name" value="Aminoglycoside_PTrfase"/>
</dbReference>
<reference evidence="2" key="2">
    <citation type="submission" date="2023-12" db="EMBL/GenBank/DDBJ databases">
        <authorList>
            <person name="Sun Q."/>
            <person name="Inoue M."/>
        </authorList>
    </citation>
    <scope>NUCLEOTIDE SEQUENCE</scope>
    <source>
        <strain evidence="2">JCM 17590</strain>
    </source>
</reference>
<dbReference type="InterPro" id="IPR011009">
    <property type="entry name" value="Kinase-like_dom_sf"/>
</dbReference>
<evidence type="ECO:0000313" key="2">
    <source>
        <dbReference type="EMBL" id="GAA4161697.1"/>
    </source>
</evidence>
<dbReference type="Pfam" id="PF01636">
    <property type="entry name" value="APH"/>
    <property type="match status" value="2"/>
</dbReference>
<dbReference type="SUPFAM" id="SSF56112">
    <property type="entry name" value="Protein kinase-like (PK-like)"/>
    <property type="match status" value="1"/>
</dbReference>
<protein>
    <recommendedName>
        <fullName evidence="1">Aminoglycoside phosphotransferase domain-containing protein</fullName>
    </recommendedName>
</protein>
<proteinExistence type="predicted"/>
<dbReference type="RefSeq" id="WP_344791599.1">
    <property type="nucleotide sequence ID" value="NZ_BAABBV010000001.1"/>
</dbReference>
<sequence>MIEPRELLASVGFPEPRALTRMNGQDAAVWRVDDGERSVALRVLPPGRGIEGEVRAQKIALDLGMPVPTVLESGVFAQHPFTITTWLAGESIGDALAAGGEPAALGSLLGRALAGLHEPLPDGGVLCHLDFQPFNVLVTGDEVTGIVDWSNARIGDPREDLATTRVVLQFAPALMPEFEALVAPFADAVLGAYGRVRRLPHDDELRPFAQAAARTQLDVWAGRVESDAADPSLAGAAKAVLDFWS</sequence>
<comment type="caution">
    <text evidence="2">The sequence shown here is derived from an EMBL/GenBank/DDBJ whole genome shotgun (WGS) entry which is preliminary data.</text>
</comment>
<evidence type="ECO:0000313" key="3">
    <source>
        <dbReference type="Proteomes" id="UP001415169"/>
    </source>
</evidence>
<dbReference type="PANTHER" id="PTHR21310">
    <property type="entry name" value="AMINOGLYCOSIDE PHOSPHOTRANSFERASE-RELATED-RELATED"/>
    <property type="match status" value="1"/>
</dbReference>
<dbReference type="Proteomes" id="UP001415169">
    <property type="component" value="Unassembled WGS sequence"/>
</dbReference>
<keyword evidence="3" id="KW-1185">Reference proteome</keyword>
<dbReference type="Gene3D" id="3.90.1200.10">
    <property type="match status" value="1"/>
</dbReference>
<dbReference type="InterPro" id="IPR051678">
    <property type="entry name" value="AGP_Transferase"/>
</dbReference>
<reference evidence="2" key="1">
    <citation type="journal article" date="2014" name="Int. J. Syst. Evol. Microbiol.">
        <title>Complete genome of a new Firmicutes species belonging to the dominant human colonic microbiota ('Ruminococcus bicirculans') reveals two chromosomes and a selective capacity to utilize plant glucans.</title>
        <authorList>
            <consortium name="NISC Comparative Sequencing Program"/>
            <person name="Wegmann U."/>
            <person name="Louis P."/>
            <person name="Goesmann A."/>
            <person name="Henrissat B."/>
            <person name="Duncan S.H."/>
            <person name="Flint H.J."/>
        </authorList>
    </citation>
    <scope>NUCLEOTIDE SEQUENCE</scope>
    <source>
        <strain evidence="2">JCM 17590</strain>
    </source>
</reference>
<organism evidence="2 3">
    <name type="scientific">Gryllotalpicola daejeonensis</name>
    <dbReference type="NCBI Taxonomy" id="993087"/>
    <lineage>
        <taxon>Bacteria</taxon>
        <taxon>Bacillati</taxon>
        <taxon>Actinomycetota</taxon>
        <taxon>Actinomycetes</taxon>
        <taxon>Micrococcales</taxon>
        <taxon>Microbacteriaceae</taxon>
        <taxon>Gryllotalpicola</taxon>
    </lineage>
</organism>
<gene>
    <name evidence="2" type="ORF">GCM10022286_19680</name>
</gene>
<feature type="domain" description="Aminoglycoside phosphotransferase" evidence="1">
    <location>
        <begin position="24"/>
        <end position="118"/>
    </location>
</feature>
<dbReference type="EMBL" id="BAABBV010000001">
    <property type="protein sequence ID" value="GAA4161697.1"/>
    <property type="molecule type" value="Genomic_DNA"/>
</dbReference>